<dbReference type="SUPFAM" id="SSF53335">
    <property type="entry name" value="S-adenosyl-L-methionine-dependent methyltransferases"/>
    <property type="match status" value="1"/>
</dbReference>
<evidence type="ECO:0000256" key="5">
    <source>
        <dbReference type="ARBA" id="ARBA00022691"/>
    </source>
</evidence>
<dbReference type="Pfam" id="PF06325">
    <property type="entry name" value="PrmA"/>
    <property type="match status" value="1"/>
</dbReference>
<comment type="catalytic activity">
    <reaction evidence="6">
        <text>L-lysyl-[protein] + 3 S-adenosyl-L-methionine = N(6),N(6),N(6)-trimethyl-L-lysyl-[protein] + 3 S-adenosyl-L-homocysteine + 3 H(+)</text>
        <dbReference type="Rhea" id="RHEA:54192"/>
        <dbReference type="Rhea" id="RHEA-COMP:9752"/>
        <dbReference type="Rhea" id="RHEA-COMP:13826"/>
        <dbReference type="ChEBI" id="CHEBI:15378"/>
        <dbReference type="ChEBI" id="CHEBI:29969"/>
        <dbReference type="ChEBI" id="CHEBI:57856"/>
        <dbReference type="ChEBI" id="CHEBI:59789"/>
        <dbReference type="ChEBI" id="CHEBI:61961"/>
    </reaction>
</comment>
<feature type="binding site" evidence="6">
    <location>
        <position position="158"/>
    </location>
    <ligand>
        <name>S-adenosyl-L-methionine</name>
        <dbReference type="ChEBI" id="CHEBI:59789"/>
    </ligand>
</feature>
<feature type="binding site" evidence="6">
    <location>
        <position position="201"/>
    </location>
    <ligand>
        <name>S-adenosyl-L-methionine</name>
        <dbReference type="ChEBI" id="CHEBI:59789"/>
    </ligand>
</feature>
<evidence type="ECO:0000256" key="1">
    <source>
        <dbReference type="ARBA" id="ARBA00009741"/>
    </source>
</evidence>
<dbReference type="InterPro" id="IPR004498">
    <property type="entry name" value="Ribosomal_PrmA_MeTrfase"/>
</dbReference>
<evidence type="ECO:0000256" key="2">
    <source>
        <dbReference type="ARBA" id="ARBA00022490"/>
    </source>
</evidence>
<dbReference type="PIRSF" id="PIRSF000401">
    <property type="entry name" value="RPL11_MTase"/>
    <property type="match status" value="1"/>
</dbReference>
<dbReference type="InterPro" id="IPR029063">
    <property type="entry name" value="SAM-dependent_MTases_sf"/>
</dbReference>
<dbReference type="GO" id="GO:0032259">
    <property type="term" value="P:methylation"/>
    <property type="evidence" value="ECO:0007669"/>
    <property type="project" value="UniProtKB-KW"/>
</dbReference>
<name>A0A6J4U729_9BACT</name>
<keyword evidence="3 6" id="KW-0489">Methyltransferase</keyword>
<dbReference type="NCBIfam" id="TIGR00406">
    <property type="entry name" value="prmA"/>
    <property type="match status" value="1"/>
</dbReference>
<reference evidence="7" key="1">
    <citation type="submission" date="2020-02" db="EMBL/GenBank/DDBJ databases">
        <authorList>
            <person name="Meier V. D."/>
        </authorList>
    </citation>
    <scope>NUCLEOTIDE SEQUENCE</scope>
    <source>
        <strain evidence="7">AVDCRST_MAG70</strain>
    </source>
</reference>
<evidence type="ECO:0000256" key="3">
    <source>
        <dbReference type="ARBA" id="ARBA00022603"/>
    </source>
</evidence>
<accession>A0A6J4U729</accession>
<keyword evidence="2 6" id="KW-0963">Cytoplasm</keyword>
<dbReference type="InterPro" id="IPR050078">
    <property type="entry name" value="Ribosomal_L11_MeTrfase_PrmA"/>
</dbReference>
<comment type="function">
    <text evidence="6">Methylates ribosomal protein L11.</text>
</comment>
<dbReference type="PANTHER" id="PTHR43648">
    <property type="entry name" value="ELECTRON TRANSFER FLAVOPROTEIN BETA SUBUNIT LYSINE METHYLTRANSFERASE"/>
    <property type="match status" value="1"/>
</dbReference>
<dbReference type="GO" id="GO:0005840">
    <property type="term" value="C:ribosome"/>
    <property type="evidence" value="ECO:0007669"/>
    <property type="project" value="UniProtKB-KW"/>
</dbReference>
<dbReference type="AlphaFoldDB" id="A0A6J4U729"/>
<dbReference type="EMBL" id="CADCWH010000012">
    <property type="protein sequence ID" value="CAA9540388.1"/>
    <property type="molecule type" value="Genomic_DNA"/>
</dbReference>
<dbReference type="PANTHER" id="PTHR43648:SF1">
    <property type="entry name" value="ELECTRON TRANSFER FLAVOPROTEIN BETA SUBUNIT LYSINE METHYLTRANSFERASE"/>
    <property type="match status" value="1"/>
</dbReference>
<evidence type="ECO:0000256" key="6">
    <source>
        <dbReference type="HAMAP-Rule" id="MF_00735"/>
    </source>
</evidence>
<protein>
    <recommendedName>
        <fullName evidence="6">Ribosomal protein L11 methyltransferase</fullName>
        <shortName evidence="6">L11 Mtase</shortName>
        <ecNumber evidence="6">2.1.1.-</ecNumber>
    </recommendedName>
</protein>
<dbReference type="GO" id="GO:0008276">
    <property type="term" value="F:protein methyltransferase activity"/>
    <property type="evidence" value="ECO:0007669"/>
    <property type="project" value="UniProtKB-UniRule"/>
</dbReference>
<evidence type="ECO:0000256" key="4">
    <source>
        <dbReference type="ARBA" id="ARBA00022679"/>
    </source>
</evidence>
<comment type="subcellular location">
    <subcellularLocation>
        <location evidence="6">Cytoplasm</location>
    </subcellularLocation>
</comment>
<dbReference type="HAMAP" id="MF_00735">
    <property type="entry name" value="Methyltr_PrmA"/>
    <property type="match status" value="1"/>
</dbReference>
<keyword evidence="7" id="KW-0689">Ribosomal protein</keyword>
<dbReference type="CDD" id="cd02440">
    <property type="entry name" value="AdoMet_MTases"/>
    <property type="match status" value="1"/>
</dbReference>
<evidence type="ECO:0000313" key="7">
    <source>
        <dbReference type="EMBL" id="CAA9540388.1"/>
    </source>
</evidence>
<feature type="binding site" evidence="6">
    <location>
        <position position="179"/>
    </location>
    <ligand>
        <name>S-adenosyl-L-methionine</name>
        <dbReference type="ChEBI" id="CHEBI:59789"/>
    </ligand>
</feature>
<feature type="binding site" evidence="6">
    <location>
        <position position="246"/>
    </location>
    <ligand>
        <name>S-adenosyl-L-methionine</name>
        <dbReference type="ChEBI" id="CHEBI:59789"/>
    </ligand>
</feature>
<dbReference type="Gene3D" id="3.40.50.150">
    <property type="entry name" value="Vaccinia Virus protein VP39"/>
    <property type="match status" value="1"/>
</dbReference>
<organism evidence="7">
    <name type="scientific">uncultured Thermomicrobiales bacterium</name>
    <dbReference type="NCBI Taxonomy" id="1645740"/>
    <lineage>
        <taxon>Bacteria</taxon>
        <taxon>Pseudomonadati</taxon>
        <taxon>Thermomicrobiota</taxon>
        <taxon>Thermomicrobia</taxon>
        <taxon>Thermomicrobiales</taxon>
        <taxon>environmental samples</taxon>
    </lineage>
</organism>
<gene>
    <name evidence="6" type="primary">prmA</name>
    <name evidence="7" type="ORF">AVDCRST_MAG70-52</name>
</gene>
<keyword evidence="4 6" id="KW-0808">Transferase</keyword>
<keyword evidence="7" id="KW-0687">Ribonucleoprotein</keyword>
<keyword evidence="5 6" id="KW-0949">S-adenosyl-L-methionine</keyword>
<dbReference type="EC" id="2.1.1.-" evidence="6"/>
<sequence>MAKSDDTARSWLELAVQVDHEAVESVAEVFAGIGFNEGVVIEEPFTQERDGDRVAVDTRRPVMVRTFVAAADVVDDAFPDVRRALGFIGQMRPVGPLEVTPRHEEDWANAWKDHFVPVRVGRRVVVRPPWRSWDRRGDDVVVELDPGMAFGTGTHPTTRLCMLALEGAVRDGDRVLDVGTGTGILAIAAALLADVRVDAVDIEPVSVRSARENVERNGLAGRVTIEQGSAGPDDPFPGPYDVVLANIIARVLIEIREGLVARVAPGGVLLLSGIIEDKEAAVRSAFDALGMRLEERTTEEDWISLRYRRPPAS</sequence>
<comment type="similarity">
    <text evidence="1 6">Belongs to the methyltransferase superfamily. PrmA family.</text>
</comment>
<proteinExistence type="inferred from homology"/>
<dbReference type="GO" id="GO:0005737">
    <property type="term" value="C:cytoplasm"/>
    <property type="evidence" value="ECO:0007669"/>
    <property type="project" value="UniProtKB-SubCell"/>
</dbReference>